<dbReference type="SMART" id="SM00823">
    <property type="entry name" value="PKS_PP"/>
    <property type="match status" value="1"/>
</dbReference>
<dbReference type="PANTHER" id="PTHR43439">
    <property type="entry name" value="PHENYLACETATE-COENZYME A LIGASE"/>
    <property type="match status" value="1"/>
</dbReference>
<evidence type="ECO:0000313" key="6">
    <source>
        <dbReference type="Proteomes" id="UP000076532"/>
    </source>
</evidence>
<dbReference type="Proteomes" id="UP000076532">
    <property type="component" value="Unassembled WGS sequence"/>
</dbReference>
<dbReference type="InterPro" id="IPR020845">
    <property type="entry name" value="AMP-binding_CS"/>
</dbReference>
<dbReference type="InterPro" id="IPR036291">
    <property type="entry name" value="NAD(P)-bd_dom_sf"/>
</dbReference>
<dbReference type="InterPro" id="IPR042099">
    <property type="entry name" value="ANL_N_sf"/>
</dbReference>
<evidence type="ECO:0000256" key="3">
    <source>
        <dbReference type="SAM" id="MobiDB-lite"/>
    </source>
</evidence>
<keyword evidence="2" id="KW-0597">Phosphoprotein</keyword>
<gene>
    <name evidence="5" type="ORF">FIBSPDRAFT_916086</name>
</gene>
<dbReference type="Gene3D" id="3.40.50.720">
    <property type="entry name" value="NAD(P)-binding Rossmann-like Domain"/>
    <property type="match status" value="1"/>
</dbReference>
<feature type="region of interest" description="Disordered" evidence="3">
    <location>
        <begin position="1"/>
        <end position="23"/>
    </location>
</feature>
<dbReference type="AlphaFoldDB" id="A0A166WDZ4"/>
<dbReference type="InterPro" id="IPR020806">
    <property type="entry name" value="PKS_PP-bd"/>
</dbReference>
<dbReference type="PANTHER" id="PTHR43439:SF2">
    <property type="entry name" value="ENZYME, PUTATIVE (JCVI)-RELATED"/>
    <property type="match status" value="1"/>
</dbReference>
<dbReference type="Pfam" id="PF07993">
    <property type="entry name" value="NAD_binding_4"/>
    <property type="match status" value="1"/>
</dbReference>
<dbReference type="InterPro" id="IPR051414">
    <property type="entry name" value="Adenylate-forming_Reductase"/>
</dbReference>
<dbReference type="SUPFAM" id="SSF56801">
    <property type="entry name" value="Acetyl-CoA synthetase-like"/>
    <property type="match status" value="1"/>
</dbReference>
<evidence type="ECO:0000259" key="4">
    <source>
        <dbReference type="SMART" id="SM00823"/>
    </source>
</evidence>
<dbReference type="OrthoDB" id="429813at2759"/>
<organism evidence="5 6">
    <name type="scientific">Athelia psychrophila</name>
    <dbReference type="NCBI Taxonomy" id="1759441"/>
    <lineage>
        <taxon>Eukaryota</taxon>
        <taxon>Fungi</taxon>
        <taxon>Dikarya</taxon>
        <taxon>Basidiomycota</taxon>
        <taxon>Agaricomycotina</taxon>
        <taxon>Agaricomycetes</taxon>
        <taxon>Agaricomycetidae</taxon>
        <taxon>Atheliales</taxon>
        <taxon>Atheliaceae</taxon>
        <taxon>Athelia</taxon>
    </lineage>
</organism>
<dbReference type="STRING" id="436010.A0A166WDZ4"/>
<dbReference type="InterPro" id="IPR013120">
    <property type="entry name" value="FAR_NAD-bd"/>
</dbReference>
<keyword evidence="6" id="KW-1185">Reference proteome</keyword>
<keyword evidence="1" id="KW-0596">Phosphopantetheine</keyword>
<dbReference type="Gene3D" id="1.10.1200.10">
    <property type="entry name" value="ACP-like"/>
    <property type="match status" value="1"/>
</dbReference>
<dbReference type="GO" id="GO:0031177">
    <property type="term" value="F:phosphopantetheine binding"/>
    <property type="evidence" value="ECO:0007669"/>
    <property type="project" value="InterPro"/>
</dbReference>
<dbReference type="InterPro" id="IPR000873">
    <property type="entry name" value="AMP-dep_synth/lig_dom"/>
</dbReference>
<evidence type="ECO:0000256" key="1">
    <source>
        <dbReference type="ARBA" id="ARBA00022450"/>
    </source>
</evidence>
<dbReference type="Gene3D" id="3.40.50.12780">
    <property type="entry name" value="N-terminal domain of ligase-like"/>
    <property type="match status" value="1"/>
</dbReference>
<dbReference type="Pfam" id="PF00501">
    <property type="entry name" value="AMP-binding"/>
    <property type="match status" value="1"/>
</dbReference>
<reference evidence="5 6" key="1">
    <citation type="journal article" date="2016" name="Mol. Biol. Evol.">
        <title>Comparative Genomics of Early-Diverging Mushroom-Forming Fungi Provides Insights into the Origins of Lignocellulose Decay Capabilities.</title>
        <authorList>
            <person name="Nagy L.G."/>
            <person name="Riley R."/>
            <person name="Tritt A."/>
            <person name="Adam C."/>
            <person name="Daum C."/>
            <person name="Floudas D."/>
            <person name="Sun H."/>
            <person name="Yadav J.S."/>
            <person name="Pangilinan J."/>
            <person name="Larsson K.H."/>
            <person name="Matsuura K."/>
            <person name="Barry K."/>
            <person name="Labutti K."/>
            <person name="Kuo R."/>
            <person name="Ohm R.A."/>
            <person name="Bhattacharya S.S."/>
            <person name="Shirouzu T."/>
            <person name="Yoshinaga Y."/>
            <person name="Martin F.M."/>
            <person name="Grigoriev I.V."/>
            <person name="Hibbett D.S."/>
        </authorList>
    </citation>
    <scope>NUCLEOTIDE SEQUENCE [LARGE SCALE GENOMIC DNA]</scope>
    <source>
        <strain evidence="5 6">CBS 109695</strain>
    </source>
</reference>
<feature type="domain" description="Polyketide synthase-like phosphopantetheine-binding" evidence="4">
    <location>
        <begin position="589"/>
        <end position="672"/>
    </location>
</feature>
<evidence type="ECO:0000256" key="2">
    <source>
        <dbReference type="ARBA" id="ARBA00022553"/>
    </source>
</evidence>
<dbReference type="PROSITE" id="PS00455">
    <property type="entry name" value="AMP_BINDING"/>
    <property type="match status" value="1"/>
</dbReference>
<dbReference type="Pfam" id="PF23562">
    <property type="entry name" value="AMP-binding_C_3"/>
    <property type="match status" value="1"/>
</dbReference>
<dbReference type="InterPro" id="IPR036736">
    <property type="entry name" value="ACP-like_sf"/>
</dbReference>
<dbReference type="SUPFAM" id="SSF51735">
    <property type="entry name" value="NAD(P)-binding Rossmann-fold domains"/>
    <property type="match status" value="1"/>
</dbReference>
<dbReference type="EMBL" id="KV417482">
    <property type="protein sequence ID" value="KZP33662.1"/>
    <property type="molecule type" value="Genomic_DNA"/>
</dbReference>
<protein>
    <submittedName>
        <fullName evidence="5">Acetyl-CoA synthetase-like protein</fullName>
    </submittedName>
</protein>
<accession>A0A166WDZ4</accession>
<evidence type="ECO:0000313" key="5">
    <source>
        <dbReference type="EMBL" id="KZP33662.1"/>
    </source>
</evidence>
<sequence>MMSHSHSQLKPPGHHSSSMPNKTATVYPPLDGTILLPDLVDFNLEHNADLTAFVYSDAPGSLTKISYLEYGRAAHRVGHVIRPGRAGPESKVVALVANLDTLLYAALVVGMIRAGVVPFPISPRNSAEAVVSMLQKSDCHTIITTGSSLGDLINEIHALTPPDFCLSIQEAPALARCFPELGWETAEHEFKPYPARSTPLEIDELIFYLHSSGSTGFPKPIAQTSRTILGWCALDAMVDYRQISCIGAMHLPAFHALGTIMHLIVPLSSITTVALYPPTSRGEQTEAPVIPTSKNIPEHCKRTDVNVIVAVPSFLETWIQETESIEWLRTLQFVVTTGGPLAPKIGDALVHEGVMLISVYGGTEIGTTTTIFDGLEDRSPEDWIYMRFSHKLNIRWVPQDDGTFESQFLDNDVHRVSVRNLPDVTGYATSDCWEPHPTKPNFWRIVGRLDDVLILASGENIVPAPMENTVMSSPLVSGAVIFGRGRNQVGILLEPSSEVAATNMTEFRNRMWPIVEEANKDAPAFSRILKEMIIITDTSKPMLRVGKGTVAKKATLKAYDPEINALYEAAEGGANDATNVEPPKSWSTTDLELWLAAQSVDIRSQGVINTSVDIFSQGFDSLSATSLRNRIMGALRSSSDPAVSSAVIGITQNFVFSHPTIKKLAMRIADLLTTSAIEEMIEKYSTALVPIHRSADAAPEGAVVLLTGSTGGLGSFLLEALLKDPRLRKIYAYNRPSSGSINMRDRQKNAFKDKGLDTQLLESGKLVYLEADSALSKLGLSECSYDKLRASVNIIIHNAWRLDFNLSLASFEPNIRGTRNFVDLATQSKNAATLRFLFTSSIATAQGWDRAKGNFPEEVQFEVSTALGGGYGEAKYVCERILERSGLDASSFRIGQIAGGKLNGAWATSDWVPAFVKSSLALGVLPDAQGLASWLPANTVSQTILDVAFAEEHLITLNVVHPRPTRWSTVIKHIRDALQHSGLTCQALPLVHFTEWFDALER</sequence>
<proteinExistence type="predicted"/>
<name>A0A166WDZ4_9AGAM</name>